<dbReference type="GO" id="GO:0005886">
    <property type="term" value="C:plasma membrane"/>
    <property type="evidence" value="ECO:0007669"/>
    <property type="project" value="UniProtKB-SubCell"/>
</dbReference>
<comment type="subcellular location">
    <subcellularLocation>
        <location evidence="1">Cell membrane</location>
        <topology evidence="1">Multi-pass membrane protein</topology>
    </subcellularLocation>
</comment>
<evidence type="ECO:0000256" key="4">
    <source>
        <dbReference type="ARBA" id="ARBA00022692"/>
    </source>
</evidence>
<keyword evidence="3" id="KW-1003">Cell membrane</keyword>
<dbReference type="AlphaFoldDB" id="A0A2U0U502"/>
<feature type="transmembrane region" description="Helical" evidence="7">
    <location>
        <begin position="43"/>
        <end position="69"/>
    </location>
</feature>
<keyword evidence="6 7" id="KW-0472">Membrane</keyword>
<keyword evidence="4 7" id="KW-0812">Transmembrane</keyword>
<dbReference type="OrthoDB" id="9770347at2"/>
<feature type="transmembrane region" description="Helical" evidence="7">
    <location>
        <begin position="413"/>
        <end position="434"/>
    </location>
</feature>
<feature type="transmembrane region" description="Helical" evidence="7">
    <location>
        <begin position="119"/>
        <end position="137"/>
    </location>
</feature>
<name>A0A2U0U502_9BACT</name>
<evidence type="ECO:0000256" key="6">
    <source>
        <dbReference type="ARBA" id="ARBA00023136"/>
    </source>
</evidence>
<organism evidence="8 9">
    <name type="scientific">Hallella colorans</name>
    <dbReference type="NCBI Taxonomy" id="1703337"/>
    <lineage>
        <taxon>Bacteria</taxon>
        <taxon>Pseudomonadati</taxon>
        <taxon>Bacteroidota</taxon>
        <taxon>Bacteroidia</taxon>
        <taxon>Bacteroidales</taxon>
        <taxon>Prevotellaceae</taxon>
        <taxon>Hallella</taxon>
    </lineage>
</organism>
<evidence type="ECO:0000256" key="5">
    <source>
        <dbReference type="ARBA" id="ARBA00022989"/>
    </source>
</evidence>
<feature type="transmembrane region" description="Helical" evidence="7">
    <location>
        <begin position="12"/>
        <end position="37"/>
    </location>
</feature>
<proteinExistence type="inferred from homology"/>
<keyword evidence="9" id="KW-1185">Reference proteome</keyword>
<feature type="transmembrane region" description="Helical" evidence="7">
    <location>
        <begin position="380"/>
        <end position="401"/>
    </location>
</feature>
<accession>A0A2U0U502</accession>
<feature type="transmembrane region" description="Helical" evidence="7">
    <location>
        <begin position="81"/>
        <end position="107"/>
    </location>
</feature>
<dbReference type="CDD" id="cd13127">
    <property type="entry name" value="MATE_tuaB_like"/>
    <property type="match status" value="1"/>
</dbReference>
<feature type="transmembrane region" description="Helical" evidence="7">
    <location>
        <begin position="440"/>
        <end position="458"/>
    </location>
</feature>
<dbReference type="PANTHER" id="PTHR30250:SF10">
    <property type="entry name" value="LIPOPOLYSACCHARIDE BIOSYNTHESIS PROTEIN WZXC"/>
    <property type="match status" value="1"/>
</dbReference>
<keyword evidence="5 7" id="KW-1133">Transmembrane helix</keyword>
<feature type="transmembrane region" description="Helical" evidence="7">
    <location>
        <begin position="293"/>
        <end position="318"/>
    </location>
</feature>
<dbReference type="RefSeq" id="WP_116616837.1">
    <property type="nucleotide sequence ID" value="NZ_QENY01000014.1"/>
</dbReference>
<feature type="transmembrane region" description="Helical" evidence="7">
    <location>
        <begin position="146"/>
        <end position="166"/>
    </location>
</feature>
<feature type="transmembrane region" description="Helical" evidence="7">
    <location>
        <begin position="324"/>
        <end position="344"/>
    </location>
</feature>
<evidence type="ECO:0000313" key="8">
    <source>
        <dbReference type="EMBL" id="PVX52708.1"/>
    </source>
</evidence>
<sequence>MAKSLKEKTANGLFWGTVNSGATQMLNIIIGVFLARLLSPADYGVVGMLAIFIVIAGNLQSSGFSNALINLKNATHSDYNAVFWFNILTSVAIYAILFAGAPLIAAFFHEPTLLPLSRFIFLTFVASAFGIVPNVILTKELKIKQLAIAGNVALIVAGATGLVLAVRGHGCWSLAWQQLVYILVLNLFRYYYCAWRPTWRFSFEPIKRMFGFSVKILITMILNTLNNNILTFVFGRLFTAKVVGNFSQAYKWNTMAYSFVGNAVQQVAQPVLSSLTDDDASRERRAFRKMMRFVALLSFPCLFGLALIAHEFIITLLGAKWSDAVPLMQILCVGGAFMPFYTLYQNLAISHQRSDIYMWCNFFQIVTQMALIFLCYKQGVQFMVAAFTALNITWLIVWFMATRRLVNIRFGEFVLDIAPFMLIAAGVMALAYMVSVPINSLVLSMLVKMVTTIALYIVMMKVCRVKIFDECLNFFLKRNK</sequence>
<evidence type="ECO:0000256" key="3">
    <source>
        <dbReference type="ARBA" id="ARBA00022475"/>
    </source>
</evidence>
<dbReference type="Proteomes" id="UP000245870">
    <property type="component" value="Unassembled WGS sequence"/>
</dbReference>
<evidence type="ECO:0000256" key="1">
    <source>
        <dbReference type="ARBA" id="ARBA00004651"/>
    </source>
</evidence>
<protein>
    <submittedName>
        <fullName evidence="8">O-antigen/teichoic acid export membrane protein</fullName>
    </submittedName>
</protein>
<dbReference type="Pfam" id="PF13440">
    <property type="entry name" value="Polysacc_synt_3"/>
    <property type="match status" value="1"/>
</dbReference>
<evidence type="ECO:0000256" key="2">
    <source>
        <dbReference type="ARBA" id="ARBA00007430"/>
    </source>
</evidence>
<dbReference type="PANTHER" id="PTHR30250">
    <property type="entry name" value="PST FAMILY PREDICTED COLANIC ACID TRANSPORTER"/>
    <property type="match status" value="1"/>
</dbReference>
<gene>
    <name evidence="8" type="ORF">C7379_11455</name>
</gene>
<evidence type="ECO:0000256" key="7">
    <source>
        <dbReference type="SAM" id="Phobius"/>
    </source>
</evidence>
<feature type="transmembrane region" description="Helical" evidence="7">
    <location>
        <begin position="356"/>
        <end position="374"/>
    </location>
</feature>
<comment type="similarity">
    <text evidence="2">Belongs to the polysaccharide synthase family.</text>
</comment>
<dbReference type="InterPro" id="IPR050833">
    <property type="entry name" value="Poly_Biosynth_Transport"/>
</dbReference>
<evidence type="ECO:0000313" key="9">
    <source>
        <dbReference type="Proteomes" id="UP000245870"/>
    </source>
</evidence>
<feature type="transmembrane region" description="Helical" evidence="7">
    <location>
        <begin position="172"/>
        <end position="192"/>
    </location>
</feature>
<dbReference type="EMBL" id="QENY01000014">
    <property type="protein sequence ID" value="PVX52708.1"/>
    <property type="molecule type" value="Genomic_DNA"/>
</dbReference>
<comment type="caution">
    <text evidence="8">The sequence shown here is derived from an EMBL/GenBank/DDBJ whole genome shotgun (WGS) entry which is preliminary data.</text>
</comment>
<reference evidence="8 9" key="1">
    <citation type="submission" date="2018-05" db="EMBL/GenBank/DDBJ databases">
        <title>Genomic Encyclopedia of Type Strains, Phase IV (KMG-IV): sequencing the most valuable type-strain genomes for metagenomic binning, comparative biology and taxonomic classification.</title>
        <authorList>
            <person name="Goeker M."/>
        </authorList>
    </citation>
    <scope>NUCLEOTIDE SEQUENCE [LARGE SCALE GENOMIC DNA]</scope>
    <source>
        <strain evidence="8 9">DSM 100333</strain>
    </source>
</reference>